<keyword evidence="8 9" id="KW-0472">Membrane</keyword>
<keyword evidence="3 9" id="KW-0813">Transport</keyword>
<keyword evidence="7 9" id="KW-1133">Transmembrane helix</keyword>
<evidence type="ECO:0000256" key="5">
    <source>
        <dbReference type="ARBA" id="ARBA00022692"/>
    </source>
</evidence>
<evidence type="ECO:0000313" key="10">
    <source>
        <dbReference type="EMBL" id="WXB10818.1"/>
    </source>
</evidence>
<evidence type="ECO:0000256" key="4">
    <source>
        <dbReference type="ARBA" id="ARBA00022475"/>
    </source>
</evidence>
<dbReference type="PANTHER" id="PTHR42865:SF1">
    <property type="entry name" value="AEROBIC C4-DICARBOXYLATE TRANSPORT PROTEIN"/>
    <property type="match status" value="1"/>
</dbReference>
<feature type="transmembrane region" description="Helical" evidence="9">
    <location>
        <begin position="233"/>
        <end position="257"/>
    </location>
</feature>
<dbReference type="Pfam" id="PF00375">
    <property type="entry name" value="SDF"/>
    <property type="match status" value="1"/>
</dbReference>
<dbReference type="RefSeq" id="WP_394840482.1">
    <property type="nucleotide sequence ID" value="NZ_CP089929.1"/>
</dbReference>
<feature type="transmembrane region" description="Helical" evidence="9">
    <location>
        <begin position="157"/>
        <end position="175"/>
    </location>
</feature>
<evidence type="ECO:0000313" key="11">
    <source>
        <dbReference type="Proteomes" id="UP001374803"/>
    </source>
</evidence>
<dbReference type="EMBL" id="CP089983">
    <property type="protein sequence ID" value="WXB10818.1"/>
    <property type="molecule type" value="Genomic_DNA"/>
</dbReference>
<keyword evidence="11" id="KW-1185">Reference proteome</keyword>
<feature type="transmembrane region" description="Helical" evidence="9">
    <location>
        <begin position="12"/>
        <end position="31"/>
    </location>
</feature>
<keyword evidence="6 9" id="KW-0769">Symport</keyword>
<evidence type="ECO:0000256" key="2">
    <source>
        <dbReference type="ARBA" id="ARBA00006148"/>
    </source>
</evidence>
<reference evidence="10" key="1">
    <citation type="submission" date="2021-12" db="EMBL/GenBank/DDBJ databases">
        <title>Discovery of the Pendulisporaceae a myxobacterial family with distinct sporulation behavior and unique specialized metabolism.</title>
        <authorList>
            <person name="Garcia R."/>
            <person name="Popoff A."/>
            <person name="Bader C.D."/>
            <person name="Loehr J."/>
            <person name="Walesch S."/>
            <person name="Walt C."/>
            <person name="Boldt J."/>
            <person name="Bunk B."/>
            <person name="Haeckl F.J.F.P.J."/>
            <person name="Gunesch A.P."/>
            <person name="Birkelbach J."/>
            <person name="Nuebel U."/>
            <person name="Pietschmann T."/>
            <person name="Bach T."/>
            <person name="Mueller R."/>
        </authorList>
    </citation>
    <scope>NUCLEOTIDE SEQUENCE</scope>
    <source>
        <strain evidence="10">MSr11367</strain>
    </source>
</reference>
<evidence type="ECO:0000256" key="8">
    <source>
        <dbReference type="ARBA" id="ARBA00023136"/>
    </source>
</evidence>
<evidence type="ECO:0000256" key="7">
    <source>
        <dbReference type="ARBA" id="ARBA00022989"/>
    </source>
</evidence>
<dbReference type="PANTHER" id="PTHR42865">
    <property type="entry name" value="PROTON/GLUTAMATE-ASPARTATE SYMPORTER"/>
    <property type="match status" value="1"/>
</dbReference>
<dbReference type="PRINTS" id="PR00173">
    <property type="entry name" value="EDTRNSPORT"/>
</dbReference>
<feature type="transmembrane region" description="Helical" evidence="9">
    <location>
        <begin position="84"/>
        <end position="106"/>
    </location>
</feature>
<comment type="similarity">
    <text evidence="2 9">Belongs to the dicarboxylate/amino acid:cation symporter (DAACS) (TC 2.A.23) family.</text>
</comment>
<dbReference type="InterPro" id="IPR036458">
    <property type="entry name" value="Na:dicarbo_symporter_sf"/>
</dbReference>
<feature type="transmembrane region" description="Helical" evidence="9">
    <location>
        <begin position="191"/>
        <end position="213"/>
    </location>
</feature>
<comment type="subcellular location">
    <subcellularLocation>
        <location evidence="1 9">Cell membrane</location>
        <topology evidence="1 9">Multi-pass membrane protein</topology>
    </subcellularLocation>
</comment>
<name>A0ABZ2LIP8_9BACT</name>
<feature type="transmembrane region" description="Helical" evidence="9">
    <location>
        <begin position="51"/>
        <end position="72"/>
    </location>
</feature>
<sequence length="438" mass="46174">MVSEIQPVKKPFYKILYVQVLFAIACGVALGHFRPATGIDLKVLGDGFIKLIKMIIAPVIFCTVVTGIGGMRDMRKVGRVGGKAILYFEIVSTVALGIGLAVSNLLKPGAGFNVSVATLDTKEIAEFTAKAKTQHTTDFIMNIIPTTVVDAFAKGEILQVLLFAILFGFSVSALGDRGKPILTFIEDLSKAIFGVVNIIMKVAPIGAFGAMAFTIGKYGVASLLPMAKLMGSFYLTCILFVVVFLGMIARLTGFSILRFIAYIKEELLIVLGTSSSESALPLLMEKLESLGCSKSVVGLVVPTGYSFNLDGTNIYMTMAALFIAQATNTELTLGQQLTILGVAMLTSKGASGITGAGFVTLASTLAVVPSIPVAGMALILGIDRFMSEARALTNIIGNGVATVVVSRWENELDSEKTAAALSRGFMVTAPAPANTLTP</sequence>
<proteinExistence type="inferred from homology"/>
<comment type="caution">
    <text evidence="9">Lacks conserved residue(s) required for the propagation of feature annotation.</text>
</comment>
<gene>
    <name evidence="9" type="primary">dctA</name>
    <name evidence="10" type="ORF">LVJ94_48295</name>
</gene>
<dbReference type="Gene3D" id="1.10.3860.10">
    <property type="entry name" value="Sodium:dicarboxylate symporter"/>
    <property type="match status" value="1"/>
</dbReference>
<evidence type="ECO:0000256" key="9">
    <source>
        <dbReference type="HAMAP-Rule" id="MF_01300"/>
    </source>
</evidence>
<dbReference type="PROSITE" id="PS00714">
    <property type="entry name" value="NA_DICARBOXYL_SYMP_2"/>
    <property type="match status" value="1"/>
</dbReference>
<dbReference type="NCBIfam" id="NF009587">
    <property type="entry name" value="PRK13027.1"/>
    <property type="match status" value="1"/>
</dbReference>
<organism evidence="10 11">
    <name type="scientific">Pendulispora rubella</name>
    <dbReference type="NCBI Taxonomy" id="2741070"/>
    <lineage>
        <taxon>Bacteria</taxon>
        <taxon>Pseudomonadati</taxon>
        <taxon>Myxococcota</taxon>
        <taxon>Myxococcia</taxon>
        <taxon>Myxococcales</taxon>
        <taxon>Sorangiineae</taxon>
        <taxon>Pendulisporaceae</taxon>
        <taxon>Pendulispora</taxon>
    </lineage>
</organism>
<dbReference type="InterPro" id="IPR001991">
    <property type="entry name" value="Na-dicarboxylate_symporter"/>
</dbReference>
<protein>
    <recommendedName>
        <fullName evidence="9">C4-dicarboxylate transport protein</fullName>
    </recommendedName>
</protein>
<dbReference type="HAMAP" id="MF_01300">
    <property type="entry name" value="C4_dicarb_transport"/>
    <property type="match status" value="1"/>
</dbReference>
<dbReference type="NCBIfam" id="NF002461">
    <property type="entry name" value="PRK01663.1"/>
    <property type="match status" value="1"/>
</dbReference>
<dbReference type="Proteomes" id="UP001374803">
    <property type="component" value="Chromosome"/>
</dbReference>
<dbReference type="InterPro" id="IPR023954">
    <property type="entry name" value="C4_dicarb_transport"/>
</dbReference>
<evidence type="ECO:0000256" key="1">
    <source>
        <dbReference type="ARBA" id="ARBA00004651"/>
    </source>
</evidence>
<dbReference type="InterPro" id="IPR018107">
    <property type="entry name" value="Na-dicarboxylate_symporter_CS"/>
</dbReference>
<keyword evidence="5 9" id="KW-0812">Transmembrane</keyword>
<dbReference type="SUPFAM" id="SSF118215">
    <property type="entry name" value="Proton glutamate symport protein"/>
    <property type="match status" value="1"/>
</dbReference>
<comment type="function">
    <text evidence="9">Responsible for the transport of dicarboxylates such as succinate, fumarate, and malate across the membrane.</text>
</comment>
<keyword evidence="4 9" id="KW-1003">Cell membrane</keyword>
<evidence type="ECO:0000256" key="3">
    <source>
        <dbReference type="ARBA" id="ARBA00022448"/>
    </source>
</evidence>
<accession>A0ABZ2LIP8</accession>
<evidence type="ECO:0000256" key="6">
    <source>
        <dbReference type="ARBA" id="ARBA00022847"/>
    </source>
</evidence>